<comment type="caution">
    <text evidence="4">The sequence shown here is derived from an EMBL/GenBank/DDBJ whole genome shotgun (WGS) entry which is preliminary data.</text>
</comment>
<dbReference type="PANTHER" id="PTHR24321">
    <property type="entry name" value="DEHYDROGENASES, SHORT CHAIN"/>
    <property type="match status" value="1"/>
</dbReference>
<dbReference type="InterPro" id="IPR020904">
    <property type="entry name" value="Sc_DH/Rdtase_CS"/>
</dbReference>
<dbReference type="SUPFAM" id="SSF51735">
    <property type="entry name" value="NAD(P)-binding Rossmann-fold domains"/>
    <property type="match status" value="1"/>
</dbReference>
<keyword evidence="3" id="KW-0560">Oxidoreductase</keyword>
<keyword evidence="5" id="KW-1185">Reference proteome</keyword>
<dbReference type="CDD" id="cd05233">
    <property type="entry name" value="SDR_c"/>
    <property type="match status" value="1"/>
</dbReference>
<dbReference type="OrthoDB" id="1669814at2759"/>
<sequence length="311" mass="32710">MSTNWPRSISDPTLSPPSFKVTVTSHMYNQQKQLSQFIITLIPQIKPVTNKPTPKMDSVKGRVYAVTGLGGIGLAVARQLHSQGALLSLADLSEKVLSTARQTIEGEFGSATTSTITTTVLDISNASAVQVWIADTVSHFGRLDGAANMAGTIGKQHGTGKFVDQDDAEWDMLMRVNVTGLMYCLRAQLRAITATAPGGKGSIVNASSIQGIKGFALHAAYSTTKHAVSGLTKSVSKEVGPDIRVNAVAPGSIQTPLLDMAKEIQGGISMPPASIPRIGTGEEVAQTVVFLLSDASSYTTGQILSVDGGWE</sequence>
<dbReference type="PANTHER" id="PTHR24321:SF8">
    <property type="entry name" value="ESTRADIOL 17-BETA-DEHYDROGENASE 8-RELATED"/>
    <property type="match status" value="1"/>
</dbReference>
<keyword evidence="2" id="KW-0521">NADP</keyword>
<accession>A0A9W4KMV4</accession>
<dbReference type="PROSITE" id="PS00061">
    <property type="entry name" value="ADH_SHORT"/>
    <property type="match status" value="1"/>
</dbReference>
<proteinExistence type="inferred from homology"/>
<dbReference type="FunFam" id="3.40.50.720:FF:000084">
    <property type="entry name" value="Short-chain dehydrogenase reductase"/>
    <property type="match status" value="1"/>
</dbReference>
<dbReference type="GO" id="GO:0016491">
    <property type="term" value="F:oxidoreductase activity"/>
    <property type="evidence" value="ECO:0007669"/>
    <property type="project" value="UniProtKB-KW"/>
</dbReference>
<organism evidence="4 5">
    <name type="scientific">Penicillium egyptiacum</name>
    <dbReference type="NCBI Taxonomy" id="1303716"/>
    <lineage>
        <taxon>Eukaryota</taxon>
        <taxon>Fungi</taxon>
        <taxon>Dikarya</taxon>
        <taxon>Ascomycota</taxon>
        <taxon>Pezizomycotina</taxon>
        <taxon>Eurotiomycetes</taxon>
        <taxon>Eurotiomycetidae</taxon>
        <taxon>Eurotiales</taxon>
        <taxon>Aspergillaceae</taxon>
        <taxon>Penicillium</taxon>
    </lineage>
</organism>
<evidence type="ECO:0000256" key="2">
    <source>
        <dbReference type="ARBA" id="ARBA00022857"/>
    </source>
</evidence>
<reference evidence="4" key="1">
    <citation type="submission" date="2021-07" db="EMBL/GenBank/DDBJ databases">
        <authorList>
            <person name="Branca A.L. A."/>
        </authorList>
    </citation>
    <scope>NUCLEOTIDE SEQUENCE</scope>
</reference>
<comment type="similarity">
    <text evidence="1">Belongs to the short-chain dehydrogenases/reductases (SDR) family.</text>
</comment>
<protein>
    <submittedName>
        <fullName evidence="4">Uncharacterized protein</fullName>
    </submittedName>
</protein>
<dbReference type="Pfam" id="PF13561">
    <property type="entry name" value="adh_short_C2"/>
    <property type="match status" value="1"/>
</dbReference>
<dbReference type="EMBL" id="CAJVRC010000905">
    <property type="protein sequence ID" value="CAG8909983.1"/>
    <property type="molecule type" value="Genomic_DNA"/>
</dbReference>
<name>A0A9W4KMV4_9EURO</name>
<evidence type="ECO:0000256" key="1">
    <source>
        <dbReference type="ARBA" id="ARBA00006484"/>
    </source>
</evidence>
<dbReference type="Proteomes" id="UP001154252">
    <property type="component" value="Unassembled WGS sequence"/>
</dbReference>
<dbReference type="InterPro" id="IPR002347">
    <property type="entry name" value="SDR_fam"/>
</dbReference>
<gene>
    <name evidence="4" type="ORF">PEGY_LOCUS10783</name>
</gene>
<dbReference type="AlphaFoldDB" id="A0A9W4KMV4"/>
<evidence type="ECO:0000313" key="4">
    <source>
        <dbReference type="EMBL" id="CAG8909983.1"/>
    </source>
</evidence>
<dbReference type="PRINTS" id="PR00081">
    <property type="entry name" value="GDHRDH"/>
</dbReference>
<dbReference type="Gene3D" id="3.40.50.720">
    <property type="entry name" value="NAD(P)-binding Rossmann-like Domain"/>
    <property type="match status" value="1"/>
</dbReference>
<evidence type="ECO:0000256" key="3">
    <source>
        <dbReference type="ARBA" id="ARBA00023002"/>
    </source>
</evidence>
<dbReference type="InterPro" id="IPR036291">
    <property type="entry name" value="NAD(P)-bd_dom_sf"/>
</dbReference>
<dbReference type="PRINTS" id="PR00080">
    <property type="entry name" value="SDRFAMILY"/>
</dbReference>
<evidence type="ECO:0000313" key="5">
    <source>
        <dbReference type="Proteomes" id="UP001154252"/>
    </source>
</evidence>